<keyword evidence="10" id="KW-1185">Reference proteome</keyword>
<comment type="caution">
    <text evidence="9">The sequence shown here is derived from an EMBL/GenBank/DDBJ whole genome shotgun (WGS) entry which is preliminary data.</text>
</comment>
<dbReference type="Pfam" id="PF07527">
    <property type="entry name" value="Hairy_orange"/>
    <property type="match status" value="1"/>
</dbReference>
<gene>
    <name evidence="9" type="ORF">pdam_00011032</name>
</gene>
<dbReference type="PROSITE" id="PS51054">
    <property type="entry name" value="ORANGE"/>
    <property type="match status" value="1"/>
</dbReference>
<comment type="subcellular location">
    <subcellularLocation>
        <location evidence="1">Nucleus</location>
    </subcellularLocation>
</comment>
<dbReference type="OrthoDB" id="6085656at2759"/>
<feature type="region of interest" description="Disordered" evidence="6">
    <location>
        <begin position="183"/>
        <end position="224"/>
    </location>
</feature>
<evidence type="ECO:0008006" key="11">
    <source>
        <dbReference type="Google" id="ProtNLM"/>
    </source>
</evidence>
<evidence type="ECO:0000313" key="9">
    <source>
        <dbReference type="EMBL" id="RMX45934.1"/>
    </source>
</evidence>
<dbReference type="AlphaFoldDB" id="A0A3M6TXA8"/>
<dbReference type="InterPro" id="IPR003650">
    <property type="entry name" value="Orange_dom"/>
</dbReference>
<dbReference type="GO" id="GO:0046983">
    <property type="term" value="F:protein dimerization activity"/>
    <property type="evidence" value="ECO:0007669"/>
    <property type="project" value="InterPro"/>
</dbReference>
<dbReference type="FunFam" id="4.10.280.10:FF:000009">
    <property type="entry name" value="Transcription factor HES-1"/>
    <property type="match status" value="1"/>
</dbReference>
<evidence type="ECO:0000259" key="7">
    <source>
        <dbReference type="PROSITE" id="PS50888"/>
    </source>
</evidence>
<proteinExistence type="predicted"/>
<dbReference type="PANTHER" id="PTHR10985">
    <property type="entry name" value="BASIC HELIX-LOOP-HELIX TRANSCRIPTION FACTOR, HES-RELATED"/>
    <property type="match status" value="1"/>
</dbReference>
<dbReference type="CDD" id="cd11410">
    <property type="entry name" value="bHLH_O_HES"/>
    <property type="match status" value="1"/>
</dbReference>
<feature type="domain" description="Orange" evidence="8">
    <location>
        <begin position="92"/>
        <end position="123"/>
    </location>
</feature>
<accession>A0A3M6TXA8</accession>
<keyword evidence="5" id="KW-0539">Nucleus</keyword>
<keyword evidence="2" id="KW-0805">Transcription regulation</keyword>
<evidence type="ECO:0000259" key="8">
    <source>
        <dbReference type="PROSITE" id="PS51054"/>
    </source>
</evidence>
<evidence type="ECO:0000256" key="1">
    <source>
        <dbReference type="ARBA" id="ARBA00004123"/>
    </source>
</evidence>
<dbReference type="Pfam" id="PF00010">
    <property type="entry name" value="HLH"/>
    <property type="match status" value="1"/>
</dbReference>
<evidence type="ECO:0000256" key="2">
    <source>
        <dbReference type="ARBA" id="ARBA00023015"/>
    </source>
</evidence>
<dbReference type="Gene3D" id="6.10.250.980">
    <property type="match status" value="1"/>
</dbReference>
<dbReference type="EMBL" id="RCHS01002741">
    <property type="protein sequence ID" value="RMX45934.1"/>
    <property type="molecule type" value="Genomic_DNA"/>
</dbReference>
<dbReference type="SUPFAM" id="SSF158457">
    <property type="entry name" value="Orange domain-like"/>
    <property type="match status" value="1"/>
</dbReference>
<dbReference type="OMA" id="MTASNME"/>
<dbReference type="SUPFAM" id="SSF47459">
    <property type="entry name" value="HLH, helix-loop-helix DNA-binding domain"/>
    <property type="match status" value="1"/>
</dbReference>
<dbReference type="SMART" id="SM00353">
    <property type="entry name" value="HLH"/>
    <property type="match status" value="1"/>
</dbReference>
<keyword evidence="3" id="KW-0238">DNA-binding</keyword>
<dbReference type="GO" id="GO:0006355">
    <property type="term" value="P:regulation of DNA-templated transcription"/>
    <property type="evidence" value="ECO:0007669"/>
    <property type="project" value="InterPro"/>
</dbReference>
<reference evidence="9 10" key="1">
    <citation type="journal article" date="2018" name="Sci. Rep.">
        <title>Comparative analysis of the Pocillopora damicornis genome highlights role of immune system in coral evolution.</title>
        <authorList>
            <person name="Cunning R."/>
            <person name="Bay R.A."/>
            <person name="Gillette P."/>
            <person name="Baker A.C."/>
            <person name="Traylor-Knowles N."/>
        </authorList>
    </citation>
    <scope>NUCLEOTIDE SEQUENCE [LARGE SCALE GENOMIC DNA]</scope>
    <source>
        <strain evidence="9">RSMAS</strain>
        <tissue evidence="9">Whole animal</tissue>
    </source>
</reference>
<dbReference type="SMART" id="SM00511">
    <property type="entry name" value="ORANGE"/>
    <property type="match status" value="1"/>
</dbReference>
<dbReference type="GO" id="GO:0005634">
    <property type="term" value="C:nucleus"/>
    <property type="evidence" value="ECO:0007669"/>
    <property type="project" value="UniProtKB-SubCell"/>
</dbReference>
<sequence length="224" mass="24859">MAVECVNSTAYVGKILSERRKAKKPLMEKMRRARINDSLNELKNLVLELLQKDASRYSKMEKADVLEMTVTYLRAMHRKDSGIEDPQSPAEYRAGFNHCVSEVNRSMTSEGSEQLREKLLSHLASCYHSNATNRVATSHASGIPAMTQSFPAIAPNTVWVPYPSPPPSPTNQPTIFNPLTSPIKTEMPRIPSPISPSAVQTQKISISPASSPSATTKTPLWRPW</sequence>
<feature type="domain" description="BHLH" evidence="7">
    <location>
        <begin position="19"/>
        <end position="76"/>
    </location>
</feature>
<name>A0A3M6TXA8_POCDA</name>
<dbReference type="PROSITE" id="PS50888">
    <property type="entry name" value="BHLH"/>
    <property type="match status" value="1"/>
</dbReference>
<dbReference type="STRING" id="46731.A0A3M6TXA8"/>
<keyword evidence="4" id="KW-0804">Transcription</keyword>
<dbReference type="InterPro" id="IPR036638">
    <property type="entry name" value="HLH_DNA-bd_sf"/>
</dbReference>
<evidence type="ECO:0000256" key="5">
    <source>
        <dbReference type="ARBA" id="ARBA00023242"/>
    </source>
</evidence>
<evidence type="ECO:0000256" key="4">
    <source>
        <dbReference type="ARBA" id="ARBA00023163"/>
    </source>
</evidence>
<dbReference type="Proteomes" id="UP000275408">
    <property type="component" value="Unassembled WGS sequence"/>
</dbReference>
<evidence type="ECO:0000256" key="6">
    <source>
        <dbReference type="SAM" id="MobiDB-lite"/>
    </source>
</evidence>
<evidence type="ECO:0000256" key="3">
    <source>
        <dbReference type="ARBA" id="ARBA00023125"/>
    </source>
</evidence>
<dbReference type="GO" id="GO:0003677">
    <property type="term" value="F:DNA binding"/>
    <property type="evidence" value="ECO:0007669"/>
    <property type="project" value="UniProtKB-KW"/>
</dbReference>
<protein>
    <recommendedName>
        <fullName evidence="11">BHLH domain-containing protein</fullName>
    </recommendedName>
</protein>
<dbReference type="InterPro" id="IPR011598">
    <property type="entry name" value="bHLH_dom"/>
</dbReference>
<feature type="compositionally biased region" description="Low complexity" evidence="6">
    <location>
        <begin position="203"/>
        <end position="224"/>
    </location>
</feature>
<evidence type="ECO:0000313" key="10">
    <source>
        <dbReference type="Proteomes" id="UP000275408"/>
    </source>
</evidence>
<dbReference type="InterPro" id="IPR050370">
    <property type="entry name" value="HES_HEY"/>
</dbReference>
<organism evidence="9 10">
    <name type="scientific">Pocillopora damicornis</name>
    <name type="common">Cauliflower coral</name>
    <name type="synonym">Millepora damicornis</name>
    <dbReference type="NCBI Taxonomy" id="46731"/>
    <lineage>
        <taxon>Eukaryota</taxon>
        <taxon>Metazoa</taxon>
        <taxon>Cnidaria</taxon>
        <taxon>Anthozoa</taxon>
        <taxon>Hexacorallia</taxon>
        <taxon>Scleractinia</taxon>
        <taxon>Astrocoeniina</taxon>
        <taxon>Pocilloporidae</taxon>
        <taxon>Pocillopora</taxon>
    </lineage>
</organism>
<dbReference type="Gene3D" id="4.10.280.10">
    <property type="entry name" value="Helix-loop-helix DNA-binding domain"/>
    <property type="match status" value="1"/>
</dbReference>